<proteinExistence type="predicted"/>
<protein>
    <submittedName>
        <fullName evidence="1">Prophage CP4-57 regulatory protein AlpA</fullName>
    </submittedName>
</protein>
<accession>A0A0W0ZKL2</accession>
<dbReference type="AlphaFoldDB" id="A0A0W0ZKL2"/>
<dbReference type="STRING" id="947033.Lste_2457"/>
<dbReference type="EMBL" id="LNYY01000019">
    <property type="protein sequence ID" value="KTD69299.1"/>
    <property type="molecule type" value="Genomic_DNA"/>
</dbReference>
<dbReference type="Pfam" id="PF05930">
    <property type="entry name" value="Phage_AlpA"/>
    <property type="match status" value="1"/>
</dbReference>
<evidence type="ECO:0000313" key="2">
    <source>
        <dbReference type="Proteomes" id="UP000054926"/>
    </source>
</evidence>
<dbReference type="RefSeq" id="WP_058511249.1">
    <property type="nucleotide sequence ID" value="NZ_LNYY01000019.1"/>
</dbReference>
<reference evidence="1 2" key="1">
    <citation type="submission" date="2015-11" db="EMBL/GenBank/DDBJ databases">
        <title>Genomic analysis of 38 Legionella species identifies large and diverse effector repertoires.</title>
        <authorList>
            <person name="Burstein D."/>
            <person name="Amaro F."/>
            <person name="Zusman T."/>
            <person name="Lifshitz Z."/>
            <person name="Cohen O."/>
            <person name="Gilbert J.A."/>
            <person name="Pupko T."/>
            <person name="Shuman H.A."/>
            <person name="Segal G."/>
        </authorList>
    </citation>
    <scope>NUCLEOTIDE SEQUENCE [LARGE SCALE GENOMIC DNA]</scope>
    <source>
        <strain evidence="1 2">IMVS3376</strain>
    </source>
</reference>
<comment type="caution">
    <text evidence="1">The sequence shown here is derived from an EMBL/GenBank/DDBJ whole genome shotgun (WGS) entry which is preliminary data.</text>
</comment>
<gene>
    <name evidence="1" type="ORF">Lste_2457</name>
</gene>
<sequence>MTNTILRLPRVKASSGLPRSTLYLRISQGLWTKPIHLGTRSVGWPENEVIALNAARIAGKSNDEIRDLVTRLELARKSCGETNHE</sequence>
<name>A0A0W0ZKL2_9GAMM</name>
<dbReference type="PATRIC" id="fig|947033.5.peg.2608"/>
<dbReference type="OrthoDB" id="8455288at2"/>
<organism evidence="1 2">
    <name type="scientific">Legionella steelei</name>
    <dbReference type="NCBI Taxonomy" id="947033"/>
    <lineage>
        <taxon>Bacteria</taxon>
        <taxon>Pseudomonadati</taxon>
        <taxon>Pseudomonadota</taxon>
        <taxon>Gammaproteobacteria</taxon>
        <taxon>Legionellales</taxon>
        <taxon>Legionellaceae</taxon>
        <taxon>Legionella</taxon>
    </lineage>
</organism>
<evidence type="ECO:0000313" key="1">
    <source>
        <dbReference type="EMBL" id="KTD69299.1"/>
    </source>
</evidence>
<dbReference type="Gene3D" id="1.10.238.160">
    <property type="match status" value="1"/>
</dbReference>
<dbReference type="Proteomes" id="UP000054926">
    <property type="component" value="Unassembled WGS sequence"/>
</dbReference>
<dbReference type="InterPro" id="IPR010260">
    <property type="entry name" value="AlpA"/>
</dbReference>
<keyword evidence="2" id="KW-1185">Reference proteome</keyword>